<keyword evidence="4" id="KW-1185">Reference proteome</keyword>
<feature type="compositionally biased region" description="Low complexity" evidence="1">
    <location>
        <begin position="8"/>
        <end position="20"/>
    </location>
</feature>
<feature type="region of interest" description="Disordered" evidence="1">
    <location>
        <begin position="1"/>
        <end position="54"/>
    </location>
</feature>
<evidence type="ECO:0000256" key="1">
    <source>
        <dbReference type="SAM" id="MobiDB-lite"/>
    </source>
</evidence>
<dbReference type="InterPro" id="IPR009839">
    <property type="entry name" value="SseB_N"/>
</dbReference>
<dbReference type="EMBL" id="CP099490">
    <property type="protein sequence ID" value="USQ75027.1"/>
    <property type="molecule type" value="Genomic_DNA"/>
</dbReference>
<evidence type="ECO:0000313" key="4">
    <source>
        <dbReference type="Proteomes" id="UP001056535"/>
    </source>
</evidence>
<evidence type="ECO:0000259" key="2">
    <source>
        <dbReference type="Pfam" id="PF07179"/>
    </source>
</evidence>
<gene>
    <name evidence="3" type="ORF">NF557_10225</name>
</gene>
<dbReference type="RefSeq" id="WP_252619161.1">
    <property type="nucleotide sequence ID" value="NZ_CP099490.1"/>
</dbReference>
<name>A0ABY4YFU0_9MICO</name>
<dbReference type="Proteomes" id="UP001056535">
    <property type="component" value="Chromosome"/>
</dbReference>
<proteinExistence type="predicted"/>
<feature type="domain" description="SseB protein N-terminal" evidence="2">
    <location>
        <begin position="65"/>
        <end position="187"/>
    </location>
</feature>
<protein>
    <submittedName>
        <fullName evidence="3">SseB family protein</fullName>
    </submittedName>
</protein>
<dbReference type="Pfam" id="PF07179">
    <property type="entry name" value="SseB"/>
    <property type="match status" value="1"/>
</dbReference>
<evidence type="ECO:0000313" key="3">
    <source>
        <dbReference type="EMBL" id="USQ75027.1"/>
    </source>
</evidence>
<sequence>MTDRPDVDPGGADPGEGADQAIRRRFAGHDPQAGVDTGGTPWAGRQLTSTGFDGDTGDADAVLIEALRRRGAEATAADDVRLVELVTAARLLVPVVAVAGEMTEVNGLVSDATSDMAAVTLVAPDGQRALPAFTSLAALGQWDASARPVPVSAQRAAQAAVQEGCHVIVLDPGLPTAGTLRGSMVWALAMGRDWLPAHQDPQVRAGVEAATAPEPDVGSVRLEGGSDGELVIRLGLQPGLDGSQVRDLVQRVSERVATDGEVRARIDAISFALGAV</sequence>
<reference evidence="3" key="1">
    <citation type="submission" date="2022-06" db="EMBL/GenBank/DDBJ databases">
        <title>Ornithinimicrobium JY.X270.</title>
        <authorList>
            <person name="Huang Y."/>
        </authorList>
    </citation>
    <scope>NUCLEOTIDE SEQUENCE</scope>
    <source>
        <strain evidence="3">JY.X270</strain>
    </source>
</reference>
<accession>A0ABY4YFU0</accession>
<organism evidence="3 4">
    <name type="scientific">Ornithinimicrobium cryptoxanthini</name>
    <dbReference type="NCBI Taxonomy" id="2934161"/>
    <lineage>
        <taxon>Bacteria</taxon>
        <taxon>Bacillati</taxon>
        <taxon>Actinomycetota</taxon>
        <taxon>Actinomycetes</taxon>
        <taxon>Micrococcales</taxon>
        <taxon>Ornithinimicrobiaceae</taxon>
        <taxon>Ornithinimicrobium</taxon>
    </lineage>
</organism>